<organism evidence="2 3">
    <name type="scientific">Colwellia psychrerythraea</name>
    <name type="common">Vibrio psychroerythus</name>
    <dbReference type="NCBI Taxonomy" id="28229"/>
    <lineage>
        <taxon>Bacteria</taxon>
        <taxon>Pseudomonadati</taxon>
        <taxon>Pseudomonadota</taxon>
        <taxon>Gammaproteobacteria</taxon>
        <taxon>Alteromonadales</taxon>
        <taxon>Colwelliaceae</taxon>
        <taxon>Colwellia</taxon>
    </lineage>
</organism>
<accession>A0A099KWY8</accession>
<feature type="transmembrane region" description="Helical" evidence="1">
    <location>
        <begin position="12"/>
        <end position="30"/>
    </location>
</feature>
<dbReference type="AlphaFoldDB" id="A0A099KWY8"/>
<comment type="caution">
    <text evidence="2">The sequence shown here is derived from an EMBL/GenBank/DDBJ whole genome shotgun (WGS) entry which is preliminary data.</text>
</comment>
<keyword evidence="1" id="KW-0472">Membrane</keyword>
<evidence type="ECO:0000256" key="1">
    <source>
        <dbReference type="SAM" id="Phobius"/>
    </source>
</evidence>
<dbReference type="Proteomes" id="UP000029843">
    <property type="component" value="Unassembled WGS sequence"/>
</dbReference>
<proteinExistence type="predicted"/>
<dbReference type="EMBL" id="JQED01000007">
    <property type="protein sequence ID" value="KGJ94143.1"/>
    <property type="molecule type" value="Genomic_DNA"/>
</dbReference>
<evidence type="ECO:0000313" key="3">
    <source>
        <dbReference type="Proteomes" id="UP000029843"/>
    </source>
</evidence>
<name>A0A099KWY8_COLPS</name>
<reference evidence="2 3" key="1">
    <citation type="submission" date="2014-08" db="EMBL/GenBank/DDBJ databases">
        <title>Genomic and Phenotypic Diversity of Colwellia psychrerythraea strains from Disparate Marine Basins.</title>
        <authorList>
            <person name="Techtmann S.M."/>
            <person name="Stelling S.C."/>
            <person name="Utturkar S.M."/>
            <person name="Alshibli N."/>
            <person name="Harris A."/>
            <person name="Brown S.D."/>
            <person name="Hazen T.C."/>
        </authorList>
    </citation>
    <scope>NUCLEOTIDE SEQUENCE [LARGE SCALE GENOMIC DNA]</scope>
    <source>
        <strain evidence="2 3">ND2E</strain>
    </source>
</reference>
<gene>
    <name evidence="2" type="ORF">ND2E_2076</name>
</gene>
<keyword evidence="1" id="KW-0812">Transmembrane</keyword>
<evidence type="ECO:0000313" key="2">
    <source>
        <dbReference type="EMBL" id="KGJ94143.1"/>
    </source>
</evidence>
<protein>
    <submittedName>
        <fullName evidence="2">Uncharacterized protein</fullName>
    </submittedName>
</protein>
<sequence length="53" mass="6486">MERTLYEELYSLFIIHYSLFIVLRLEYYLADKVCYDSMYNSDPNKYDENICAN</sequence>
<keyword evidence="1" id="KW-1133">Transmembrane helix</keyword>